<keyword evidence="2" id="KW-1185">Reference proteome</keyword>
<comment type="caution">
    <text evidence="1">The sequence shown here is derived from an EMBL/GenBank/DDBJ whole genome shotgun (WGS) entry which is preliminary data.</text>
</comment>
<organism evidence="1 2">
    <name type="scientific">Oceanococcus atlanticus</name>
    <dbReference type="NCBI Taxonomy" id="1317117"/>
    <lineage>
        <taxon>Bacteria</taxon>
        <taxon>Pseudomonadati</taxon>
        <taxon>Pseudomonadota</taxon>
        <taxon>Gammaproteobacteria</taxon>
        <taxon>Chromatiales</taxon>
        <taxon>Oceanococcaceae</taxon>
        <taxon>Oceanococcus</taxon>
    </lineage>
</organism>
<gene>
    <name evidence="1" type="ORF">ATO7_16484</name>
</gene>
<evidence type="ECO:0000313" key="1">
    <source>
        <dbReference type="EMBL" id="ORE84868.1"/>
    </source>
</evidence>
<dbReference type="OrthoDB" id="8444075at2"/>
<dbReference type="RefSeq" id="WP_083563547.1">
    <property type="nucleotide sequence ID" value="NZ_AQQV01000011.1"/>
</dbReference>
<evidence type="ECO:0000313" key="2">
    <source>
        <dbReference type="Proteomes" id="UP000192342"/>
    </source>
</evidence>
<accession>A0A1Y1S9N8</accession>
<sequence length="289" mass="31845">MPWDGVRKIIWAKNFDEMEIIGTMHFSVAVPIEADPEFKAMILAAGVTHSGGNKSIDYTYRRHRDEFLECFDPDKTCPSGCIKELLLLIRDHAVSVAKRLSNLEIPEGLPFGLFTGANALIRLQATFHAAVQLSLNGLGIESEAVIRQGLEQLAWSLRVLEIDDPDVSQGIAPNTCISQFKSVFPGAGFVYGALSDAAHLAPRTHKRFLSFVEDGVEVSIRNPNDCASSALFLVFLLDAYIYVARQVSLAVGSELETEFEGCKKLLCQYQDVLPNHALEWFGRWGAGGT</sequence>
<proteinExistence type="predicted"/>
<name>A0A1Y1S9N8_9GAMM</name>
<reference evidence="1 2" key="1">
    <citation type="submission" date="2013-04" db="EMBL/GenBank/DDBJ databases">
        <title>Oceanococcus atlanticus 22II-S10r2 Genome Sequencing.</title>
        <authorList>
            <person name="Lai Q."/>
            <person name="Li G."/>
            <person name="Shao Z."/>
        </authorList>
    </citation>
    <scope>NUCLEOTIDE SEQUENCE [LARGE SCALE GENOMIC DNA]</scope>
    <source>
        <strain evidence="1 2">22II-S10r2</strain>
    </source>
</reference>
<dbReference type="Proteomes" id="UP000192342">
    <property type="component" value="Unassembled WGS sequence"/>
</dbReference>
<dbReference type="EMBL" id="AQQV01000011">
    <property type="protein sequence ID" value="ORE84868.1"/>
    <property type="molecule type" value="Genomic_DNA"/>
</dbReference>
<dbReference type="AlphaFoldDB" id="A0A1Y1S9N8"/>
<protein>
    <submittedName>
        <fullName evidence="1">Uncharacterized protein</fullName>
    </submittedName>
</protein>